<evidence type="ECO:0000256" key="4">
    <source>
        <dbReference type="ARBA" id="ARBA00022782"/>
    </source>
</evidence>
<reference evidence="7" key="1">
    <citation type="submission" date="2023-09" db="UniProtKB">
        <authorList>
            <consortium name="Ensembl"/>
        </authorList>
    </citation>
    <scope>IDENTIFICATION</scope>
</reference>
<name>A0A3B4GKD6_9CICH</name>
<dbReference type="InterPro" id="IPR021203">
    <property type="entry name" value="Muellerian-inhibiting_factor"/>
</dbReference>
<keyword evidence="4" id="KW-0221">Differentiation</keyword>
<keyword evidence="5" id="KW-0339">Growth factor</keyword>
<evidence type="ECO:0000256" key="5">
    <source>
        <dbReference type="RuleBase" id="RU000354"/>
    </source>
</evidence>
<dbReference type="GeneTree" id="ENSGT00390000006337"/>
<dbReference type="GO" id="GO:0030154">
    <property type="term" value="P:cell differentiation"/>
    <property type="evidence" value="ECO:0007669"/>
    <property type="project" value="UniProtKB-KW"/>
</dbReference>
<dbReference type="GO" id="GO:0008406">
    <property type="term" value="P:gonad development"/>
    <property type="evidence" value="ECO:0007669"/>
    <property type="project" value="InterPro"/>
</dbReference>
<dbReference type="PANTHER" id="PTHR15009">
    <property type="entry name" value="MUELLERIAN-INHIBITING FACTOR"/>
    <property type="match status" value="1"/>
</dbReference>
<evidence type="ECO:0000256" key="1">
    <source>
        <dbReference type="ARBA" id="ARBA00004613"/>
    </source>
</evidence>
<dbReference type="GO" id="GO:0016706">
    <property type="term" value="F:2-oxoglutarate-dependent dioxygenase activity"/>
    <property type="evidence" value="ECO:0007669"/>
    <property type="project" value="InterPro"/>
</dbReference>
<dbReference type="GO" id="GO:0008168">
    <property type="term" value="F:methyltransferase activity"/>
    <property type="evidence" value="ECO:0007669"/>
    <property type="project" value="InterPro"/>
</dbReference>
<evidence type="ECO:0000256" key="2">
    <source>
        <dbReference type="ARBA" id="ARBA00022525"/>
    </source>
</evidence>
<dbReference type="InterPro" id="IPR001839">
    <property type="entry name" value="TGF-b_C"/>
</dbReference>
<dbReference type="InterPro" id="IPR015095">
    <property type="entry name" value="AlkB_hom8_N"/>
</dbReference>
<dbReference type="SMART" id="SM00204">
    <property type="entry name" value="TGFB"/>
    <property type="match status" value="1"/>
</dbReference>
<dbReference type="AlphaFoldDB" id="A0A3B4GKD6"/>
<evidence type="ECO:0000259" key="6">
    <source>
        <dbReference type="PROSITE" id="PS51362"/>
    </source>
</evidence>
<protein>
    <submittedName>
        <fullName evidence="7">Anti-Mullerian hormone</fullName>
    </submittedName>
</protein>
<sequence>MIVDTRKKRRPHQPLFIRGLEVERVSSFRYLGVYISEDLTWTLNTTQLVKKAQQRLYFLRRLRKFAISAKILSRFNSCIVESTLTSCITAWYGSTTAMDRKHLQRYSLPSAAAAAPHAAPCFVEDIFAALREGVGDSGELTNSSLVLFGFCSQSAHSSASVSLDLANKKSSLEVLHPAAVHVSEEEEQGTITLTFDLPRSPSLRTNPVLLLAFESPLARGDLEVAFTSRSLQPNTQAVCISGDTQYVLLTGKSSEGSVNDRWQITAETTPPHMKQNLKSILIGEKSGSNISMSPLLFFSGGTGTDTRCASGSPPASLQTSFLCEMKRFLGGVLPQEHFASPPLPLDSLQSLPPLSLGLSSSETLLAVMINSTAPTVFGFTSWSSVSPVCHGELALSAALLEELRQKLDQTLVQMTDLIREEEVSPGAKESLGRLKELSALQKKEHATGGSQFRAFLLLKALQTVAQTYDAQRKLRATRADPSSSVRGSVCGLRALTVSLTKLLVGPSSANINNCHGSCAFPLTNGNNHAILLNSHIESGNADERSPCCVPVAYEALEVVDWNADGTFISIKPDAVARECGCR</sequence>
<organism evidence="7">
    <name type="scientific">Pundamilia nyererei</name>
    <dbReference type="NCBI Taxonomy" id="303518"/>
    <lineage>
        <taxon>Eukaryota</taxon>
        <taxon>Metazoa</taxon>
        <taxon>Chordata</taxon>
        <taxon>Craniata</taxon>
        <taxon>Vertebrata</taxon>
        <taxon>Euteleostomi</taxon>
        <taxon>Actinopterygii</taxon>
        <taxon>Neopterygii</taxon>
        <taxon>Teleostei</taxon>
        <taxon>Neoteleostei</taxon>
        <taxon>Acanthomorphata</taxon>
        <taxon>Ovalentaria</taxon>
        <taxon>Cichlomorphae</taxon>
        <taxon>Cichliformes</taxon>
        <taxon>Cichlidae</taxon>
        <taxon>African cichlids</taxon>
        <taxon>Pseudocrenilabrinae</taxon>
        <taxon>Haplochromini</taxon>
        <taxon>Pundamilia</taxon>
    </lineage>
</organism>
<dbReference type="Ensembl" id="ENSPNYT00000022551.1">
    <property type="protein sequence ID" value="ENSPNYP00000022013.1"/>
    <property type="gene ID" value="ENSPNYG00000016478.1"/>
</dbReference>
<dbReference type="SUPFAM" id="SSF57501">
    <property type="entry name" value="Cystine-knot cytokines"/>
    <property type="match status" value="1"/>
</dbReference>
<dbReference type="Gene3D" id="2.10.90.10">
    <property type="entry name" value="Cystine-knot cytokines"/>
    <property type="match status" value="1"/>
</dbReference>
<feature type="domain" description="TGF-beta family profile" evidence="6">
    <location>
        <begin position="472"/>
        <end position="582"/>
    </location>
</feature>
<dbReference type="PIRSF" id="PIRSF037270">
    <property type="entry name" value="Muellerian-inhibiting_factor"/>
    <property type="match status" value="1"/>
</dbReference>
<dbReference type="Pfam" id="PF04709">
    <property type="entry name" value="AMH_N"/>
    <property type="match status" value="1"/>
</dbReference>
<comment type="subcellular location">
    <subcellularLocation>
        <location evidence="1">Secreted</location>
    </subcellularLocation>
</comment>
<accession>A0A3B4GKD6</accession>
<keyword evidence="3" id="KW-0732">Signal</keyword>
<dbReference type="PROSITE" id="PS51362">
    <property type="entry name" value="TGF_BETA_2"/>
    <property type="match status" value="1"/>
</dbReference>
<dbReference type="GO" id="GO:0008083">
    <property type="term" value="F:growth factor activity"/>
    <property type="evidence" value="ECO:0007669"/>
    <property type="project" value="UniProtKB-KW"/>
</dbReference>
<dbReference type="Pfam" id="PF00019">
    <property type="entry name" value="TGF_beta"/>
    <property type="match status" value="1"/>
</dbReference>
<dbReference type="InterPro" id="IPR006799">
    <property type="entry name" value="AMH_N"/>
</dbReference>
<dbReference type="Pfam" id="PF09004">
    <property type="entry name" value="ALKBH8_N"/>
    <property type="match status" value="1"/>
</dbReference>
<proteinExistence type="inferred from homology"/>
<dbReference type="InterPro" id="IPR029034">
    <property type="entry name" value="Cystine-knot_cytokine"/>
</dbReference>
<dbReference type="GO" id="GO:0005576">
    <property type="term" value="C:extracellular region"/>
    <property type="evidence" value="ECO:0007669"/>
    <property type="project" value="UniProtKB-SubCell"/>
</dbReference>
<comment type="similarity">
    <text evidence="5">Belongs to the TGF-beta family.</text>
</comment>
<keyword evidence="2" id="KW-0964">Secreted</keyword>
<evidence type="ECO:0000256" key="3">
    <source>
        <dbReference type="ARBA" id="ARBA00022729"/>
    </source>
</evidence>
<dbReference type="STRING" id="303518.ENSPNYP00000022013"/>
<evidence type="ECO:0000313" key="7">
    <source>
        <dbReference type="Ensembl" id="ENSPNYP00000022013.1"/>
    </source>
</evidence>
<dbReference type="PANTHER" id="PTHR15009:SF4">
    <property type="entry name" value="MUELLERIAN-INHIBITING FACTOR"/>
    <property type="match status" value="1"/>
</dbReference>